<evidence type="ECO:0000256" key="4">
    <source>
        <dbReference type="ARBA" id="ARBA00022475"/>
    </source>
</evidence>
<dbReference type="SUPFAM" id="SSF52540">
    <property type="entry name" value="P-loop containing nucleoside triphosphate hydrolases"/>
    <property type="match status" value="1"/>
</dbReference>
<evidence type="ECO:0000256" key="6">
    <source>
        <dbReference type="ARBA" id="ARBA00022840"/>
    </source>
</evidence>
<comment type="subcellular location">
    <subcellularLocation>
        <location evidence="1">Cell membrane</location>
        <topology evidence="1">Peripheral membrane protein</topology>
    </subcellularLocation>
</comment>
<dbReference type="InterPro" id="IPR027417">
    <property type="entry name" value="P-loop_NTPase"/>
</dbReference>
<dbReference type="SMART" id="SM00382">
    <property type="entry name" value="AAA"/>
    <property type="match status" value="1"/>
</dbReference>
<keyword evidence="4" id="KW-1003">Cell membrane</keyword>
<dbReference type="Pfam" id="PF00005">
    <property type="entry name" value="ABC_tran"/>
    <property type="match status" value="1"/>
</dbReference>
<dbReference type="InterPro" id="IPR017871">
    <property type="entry name" value="ABC_transporter-like_CS"/>
</dbReference>
<evidence type="ECO:0000256" key="7">
    <source>
        <dbReference type="ARBA" id="ARBA00023136"/>
    </source>
</evidence>
<dbReference type="RefSeq" id="WP_377248071.1">
    <property type="nucleotide sequence ID" value="NZ_JBHLUH010000009.1"/>
</dbReference>
<dbReference type="Pfam" id="PF08352">
    <property type="entry name" value="oligo_HPY"/>
    <property type="match status" value="1"/>
</dbReference>
<dbReference type="EMBL" id="JBHLUH010000009">
    <property type="protein sequence ID" value="MFC0527688.1"/>
    <property type="molecule type" value="Genomic_DNA"/>
</dbReference>
<name>A0ABV6LZQ4_9ACTN</name>
<feature type="domain" description="ABC transporter" evidence="8">
    <location>
        <begin position="10"/>
        <end position="259"/>
    </location>
</feature>
<dbReference type="PROSITE" id="PS50893">
    <property type="entry name" value="ABC_TRANSPORTER_2"/>
    <property type="match status" value="1"/>
</dbReference>
<dbReference type="PANTHER" id="PTHR43297">
    <property type="entry name" value="OLIGOPEPTIDE TRANSPORT ATP-BINDING PROTEIN APPD"/>
    <property type="match status" value="1"/>
</dbReference>
<evidence type="ECO:0000256" key="5">
    <source>
        <dbReference type="ARBA" id="ARBA00022741"/>
    </source>
</evidence>
<evidence type="ECO:0000313" key="10">
    <source>
        <dbReference type="Proteomes" id="UP001589867"/>
    </source>
</evidence>
<evidence type="ECO:0000256" key="2">
    <source>
        <dbReference type="ARBA" id="ARBA00005417"/>
    </source>
</evidence>
<dbReference type="Proteomes" id="UP001589867">
    <property type="component" value="Unassembled WGS sequence"/>
</dbReference>
<organism evidence="9 10">
    <name type="scientific">Phytohabitans kaempferiae</name>
    <dbReference type="NCBI Taxonomy" id="1620943"/>
    <lineage>
        <taxon>Bacteria</taxon>
        <taxon>Bacillati</taxon>
        <taxon>Actinomycetota</taxon>
        <taxon>Actinomycetes</taxon>
        <taxon>Micromonosporales</taxon>
        <taxon>Micromonosporaceae</taxon>
    </lineage>
</organism>
<keyword evidence="10" id="KW-1185">Reference proteome</keyword>
<keyword evidence="6 9" id="KW-0067">ATP-binding</keyword>
<dbReference type="NCBIfam" id="TIGR01727">
    <property type="entry name" value="oligo_HPY"/>
    <property type="match status" value="1"/>
</dbReference>
<gene>
    <name evidence="9" type="ORF">ACFFIA_08450</name>
</gene>
<comment type="similarity">
    <text evidence="2">Belongs to the ABC transporter superfamily.</text>
</comment>
<dbReference type="Gene3D" id="3.40.50.300">
    <property type="entry name" value="P-loop containing nucleotide triphosphate hydrolases"/>
    <property type="match status" value="1"/>
</dbReference>
<proteinExistence type="inferred from homology"/>
<dbReference type="InterPro" id="IPR003439">
    <property type="entry name" value="ABC_transporter-like_ATP-bd"/>
</dbReference>
<keyword evidence="7" id="KW-0472">Membrane</keyword>
<dbReference type="InterPro" id="IPR003593">
    <property type="entry name" value="AAA+_ATPase"/>
</dbReference>
<accession>A0ABV6LZQ4</accession>
<evidence type="ECO:0000259" key="8">
    <source>
        <dbReference type="PROSITE" id="PS50893"/>
    </source>
</evidence>
<dbReference type="GO" id="GO:0005524">
    <property type="term" value="F:ATP binding"/>
    <property type="evidence" value="ECO:0007669"/>
    <property type="project" value="UniProtKB-KW"/>
</dbReference>
<evidence type="ECO:0000256" key="3">
    <source>
        <dbReference type="ARBA" id="ARBA00022448"/>
    </source>
</evidence>
<dbReference type="InterPro" id="IPR050388">
    <property type="entry name" value="ABC_Ni/Peptide_Import"/>
</dbReference>
<dbReference type="CDD" id="cd03257">
    <property type="entry name" value="ABC_NikE_OppD_transporters"/>
    <property type="match status" value="1"/>
</dbReference>
<keyword evidence="3" id="KW-0813">Transport</keyword>
<evidence type="ECO:0000256" key="1">
    <source>
        <dbReference type="ARBA" id="ARBA00004202"/>
    </source>
</evidence>
<protein>
    <submittedName>
        <fullName evidence="9">ABC transporter ATP-binding protein</fullName>
    </submittedName>
</protein>
<sequence>MTTAAPLLDVSHQSVYLTSPAGEVCPVDDVSFTLDRGETLGVVGESGSGKSMLVRSLMNILPAGGRLGERSAVHFEGRDLRHRSRREARHFWGTHVAMVFQDPMTSLNPVRTIGAQLADPLRYHLGLGRREVHRRSVALLERVEIPDPVRRLRQYPHELSGGMRQRVTIAIALSCDPRLLIADEPTTALDVTVQRQILDLLDGLRRERGMAMILISHDLLLVGDHADRVAVMYAGRFVETSPAAELQRAPAHPYTSALLASIPRVDKPSQGPLRTIEGRPPRLDALPSGCAFGPRCPRADSACEAAPPLAVTGEQRAAACHHPLSTVTAGGA</sequence>
<dbReference type="PANTHER" id="PTHR43297:SF2">
    <property type="entry name" value="DIPEPTIDE TRANSPORT ATP-BINDING PROTEIN DPPD"/>
    <property type="match status" value="1"/>
</dbReference>
<reference evidence="9 10" key="1">
    <citation type="submission" date="2024-09" db="EMBL/GenBank/DDBJ databases">
        <authorList>
            <person name="Sun Q."/>
            <person name="Mori K."/>
        </authorList>
    </citation>
    <scope>NUCLEOTIDE SEQUENCE [LARGE SCALE GENOMIC DNA]</scope>
    <source>
        <strain evidence="9 10">TBRC 3947</strain>
    </source>
</reference>
<dbReference type="PROSITE" id="PS00211">
    <property type="entry name" value="ABC_TRANSPORTER_1"/>
    <property type="match status" value="1"/>
</dbReference>
<dbReference type="InterPro" id="IPR013563">
    <property type="entry name" value="Oligopep_ABC_C"/>
</dbReference>
<keyword evidence="5" id="KW-0547">Nucleotide-binding</keyword>
<evidence type="ECO:0000313" key="9">
    <source>
        <dbReference type="EMBL" id="MFC0527688.1"/>
    </source>
</evidence>
<comment type="caution">
    <text evidence="9">The sequence shown here is derived from an EMBL/GenBank/DDBJ whole genome shotgun (WGS) entry which is preliminary data.</text>
</comment>